<protein>
    <submittedName>
        <fullName evidence="2">Uncharacterized protein</fullName>
    </submittedName>
</protein>
<feature type="compositionally biased region" description="Low complexity" evidence="1">
    <location>
        <begin position="67"/>
        <end position="81"/>
    </location>
</feature>
<proteinExistence type="predicted"/>
<evidence type="ECO:0000313" key="3">
    <source>
        <dbReference type="Proteomes" id="UP000749646"/>
    </source>
</evidence>
<gene>
    <name evidence="2" type="ORF">BGZ65_012900</name>
</gene>
<feature type="region of interest" description="Disordered" evidence="1">
    <location>
        <begin position="1"/>
        <end position="21"/>
    </location>
</feature>
<comment type="caution">
    <text evidence="2">The sequence shown here is derived from an EMBL/GenBank/DDBJ whole genome shotgun (WGS) entry which is preliminary data.</text>
</comment>
<dbReference type="AlphaFoldDB" id="A0A9P6IQ11"/>
<organism evidence="2 3">
    <name type="scientific">Modicella reniformis</name>
    <dbReference type="NCBI Taxonomy" id="1440133"/>
    <lineage>
        <taxon>Eukaryota</taxon>
        <taxon>Fungi</taxon>
        <taxon>Fungi incertae sedis</taxon>
        <taxon>Mucoromycota</taxon>
        <taxon>Mortierellomycotina</taxon>
        <taxon>Mortierellomycetes</taxon>
        <taxon>Mortierellales</taxon>
        <taxon>Mortierellaceae</taxon>
        <taxon>Modicella</taxon>
    </lineage>
</organism>
<evidence type="ECO:0000256" key="1">
    <source>
        <dbReference type="SAM" id="MobiDB-lite"/>
    </source>
</evidence>
<accession>A0A9P6IQ11</accession>
<sequence>MEAQTNYQDKHSSNMGGDQVIESLSDPNVLYMNDQGFPMNAAFPEGLNNISAERADMFPFQSPMDMSLSATSPSPSPALCSMGASRDMDPQQQGSLGQQIGYG</sequence>
<dbReference type="EMBL" id="JAAAHW010008678">
    <property type="protein sequence ID" value="KAF9943968.1"/>
    <property type="molecule type" value="Genomic_DNA"/>
</dbReference>
<dbReference type="Proteomes" id="UP000749646">
    <property type="component" value="Unassembled WGS sequence"/>
</dbReference>
<feature type="non-terminal residue" evidence="2">
    <location>
        <position position="103"/>
    </location>
</feature>
<keyword evidence="3" id="KW-1185">Reference proteome</keyword>
<feature type="region of interest" description="Disordered" evidence="1">
    <location>
        <begin position="63"/>
        <end position="103"/>
    </location>
</feature>
<name>A0A9P6IQ11_9FUNG</name>
<feature type="compositionally biased region" description="Polar residues" evidence="1">
    <location>
        <begin position="90"/>
        <end position="103"/>
    </location>
</feature>
<reference evidence="2" key="1">
    <citation type="journal article" date="2020" name="Fungal Divers.">
        <title>Resolving the Mortierellaceae phylogeny through synthesis of multi-gene phylogenetics and phylogenomics.</title>
        <authorList>
            <person name="Vandepol N."/>
            <person name="Liber J."/>
            <person name="Desiro A."/>
            <person name="Na H."/>
            <person name="Kennedy M."/>
            <person name="Barry K."/>
            <person name="Grigoriev I.V."/>
            <person name="Miller A.N."/>
            <person name="O'Donnell K."/>
            <person name="Stajich J.E."/>
            <person name="Bonito G."/>
        </authorList>
    </citation>
    <scope>NUCLEOTIDE SEQUENCE</scope>
    <source>
        <strain evidence="2">MES-2147</strain>
    </source>
</reference>
<evidence type="ECO:0000313" key="2">
    <source>
        <dbReference type="EMBL" id="KAF9943968.1"/>
    </source>
</evidence>